<keyword evidence="3" id="KW-1185">Reference proteome</keyword>
<dbReference type="EMBL" id="SNZH01000005">
    <property type="protein sequence ID" value="TDR44986.1"/>
    <property type="molecule type" value="Genomic_DNA"/>
</dbReference>
<evidence type="ECO:0000313" key="2">
    <source>
        <dbReference type="EMBL" id="TDR44986.1"/>
    </source>
</evidence>
<dbReference type="Proteomes" id="UP000295293">
    <property type="component" value="Unassembled WGS sequence"/>
</dbReference>
<sequence>MEAEPSPAFPLTSTASQATAFLYVLPCHGEDLLKLGHSRNPLARMQSLHPRFYEFFDTEHAFAVETETVREARALETRLARQLREHRAPAPLTVNAGAGGHTEWYRGAYATLEDAAGELHDHGHVLHRPLHDWLRQRLSAHAELLFSWTGLLTPLQLQQRGTAARASLAQRRVADVLDAYVALQLDLTRWLPQPVLDWHRAASLR</sequence>
<evidence type="ECO:0000259" key="1">
    <source>
        <dbReference type="SMART" id="SM00974"/>
    </source>
</evidence>
<dbReference type="AlphaFoldDB" id="A0A4V6PYE4"/>
<comment type="caution">
    <text evidence="2">The sequence shown here is derived from an EMBL/GenBank/DDBJ whole genome shotgun (WGS) entry which is preliminary data.</text>
</comment>
<name>A0A4V6PYE4_9GAMM</name>
<dbReference type="Pfam" id="PF10544">
    <property type="entry name" value="T5orf172"/>
    <property type="match status" value="1"/>
</dbReference>
<accession>A0A4V6PYE4</accession>
<dbReference type="SMART" id="SM00974">
    <property type="entry name" value="T5orf172"/>
    <property type="match status" value="1"/>
</dbReference>
<feature type="domain" description="Bacteriophage T5 Orf172 DNA-binding" evidence="1">
    <location>
        <begin position="27"/>
        <end position="119"/>
    </location>
</feature>
<protein>
    <submittedName>
        <fullName evidence="2">T5orf172 domain-containing protein</fullName>
    </submittedName>
</protein>
<proteinExistence type="predicted"/>
<reference evidence="2 3" key="1">
    <citation type="submission" date="2019-03" db="EMBL/GenBank/DDBJ databases">
        <title>Genomic Encyclopedia of Type Strains, Phase IV (KMG-IV): sequencing the most valuable type-strain genomes for metagenomic binning, comparative biology and taxonomic classification.</title>
        <authorList>
            <person name="Goeker M."/>
        </authorList>
    </citation>
    <scope>NUCLEOTIDE SEQUENCE [LARGE SCALE GENOMIC DNA]</scope>
    <source>
        <strain evidence="2 3">DSM 21667</strain>
    </source>
</reference>
<dbReference type="OrthoDB" id="5995845at2"/>
<gene>
    <name evidence="2" type="ORF">DFR29_105169</name>
</gene>
<organism evidence="2 3">
    <name type="scientific">Tahibacter aquaticus</name>
    <dbReference type="NCBI Taxonomy" id="520092"/>
    <lineage>
        <taxon>Bacteria</taxon>
        <taxon>Pseudomonadati</taxon>
        <taxon>Pseudomonadota</taxon>
        <taxon>Gammaproteobacteria</taxon>
        <taxon>Lysobacterales</taxon>
        <taxon>Rhodanobacteraceae</taxon>
        <taxon>Tahibacter</taxon>
    </lineage>
</organism>
<evidence type="ECO:0000313" key="3">
    <source>
        <dbReference type="Proteomes" id="UP000295293"/>
    </source>
</evidence>
<dbReference type="InterPro" id="IPR018306">
    <property type="entry name" value="Phage_T5_Orf172_DNA-bd"/>
</dbReference>
<dbReference type="RefSeq" id="WP_133818492.1">
    <property type="nucleotide sequence ID" value="NZ_SNZH01000005.1"/>
</dbReference>